<dbReference type="SUPFAM" id="SSF53474">
    <property type="entry name" value="alpha/beta-Hydrolases"/>
    <property type="match status" value="1"/>
</dbReference>
<dbReference type="Gene3D" id="3.40.50.1820">
    <property type="entry name" value="alpha/beta hydrolase"/>
    <property type="match status" value="1"/>
</dbReference>
<evidence type="ECO:0000259" key="1">
    <source>
        <dbReference type="Pfam" id="PF00975"/>
    </source>
</evidence>
<sequence>MAADYIKQMKKIQPAGPYYLLGWSLGGNVIHAMATQLQSQSEEIGLVAMLDAYPSHYLPIKSAPDDEEALIALLALGGYDPDSLGDKKLDMENAVEILRSDGSALASLDDETIYNLKETYANSVRILSEYKPKAFAGNVLFFRSTIIPEWFEPIETETWTPYITGTLQQYDIDCRHKDMCQPGPLKKIGSILAEQLKQIQ</sequence>
<proteinExistence type="predicted"/>
<accession>A0ABY4EDR7</accession>
<dbReference type="InterPro" id="IPR029058">
    <property type="entry name" value="AB_hydrolase_fold"/>
</dbReference>
<dbReference type="Pfam" id="PF00975">
    <property type="entry name" value="Thioesterase"/>
    <property type="match status" value="1"/>
</dbReference>
<keyword evidence="3" id="KW-1185">Reference proteome</keyword>
<gene>
    <name evidence="2" type="ORF">MUN89_11455</name>
</gene>
<evidence type="ECO:0000313" key="3">
    <source>
        <dbReference type="Proteomes" id="UP000831787"/>
    </source>
</evidence>
<organism evidence="2 3">
    <name type="scientific">Halobacillus salinarum</name>
    <dbReference type="NCBI Taxonomy" id="2932257"/>
    <lineage>
        <taxon>Bacteria</taxon>
        <taxon>Bacillati</taxon>
        <taxon>Bacillota</taxon>
        <taxon>Bacilli</taxon>
        <taxon>Bacillales</taxon>
        <taxon>Bacillaceae</taxon>
        <taxon>Halobacillus</taxon>
    </lineage>
</organism>
<dbReference type="EMBL" id="CP095073">
    <property type="protein sequence ID" value="UOQ42595.1"/>
    <property type="molecule type" value="Genomic_DNA"/>
</dbReference>
<reference evidence="2 3" key="1">
    <citation type="submission" date="2022-04" db="EMBL/GenBank/DDBJ databases">
        <title>Halobacillus sp. isolated from saltern.</title>
        <authorList>
            <person name="Won M."/>
            <person name="Lee C.-M."/>
            <person name="Woen H.-Y."/>
            <person name="Kwon S.-W."/>
        </authorList>
    </citation>
    <scope>NUCLEOTIDE SEQUENCE [LARGE SCALE GENOMIC DNA]</scope>
    <source>
        <strain evidence="2 3">SSBR10-3</strain>
    </source>
</reference>
<dbReference type="Proteomes" id="UP000831787">
    <property type="component" value="Chromosome"/>
</dbReference>
<evidence type="ECO:0000313" key="2">
    <source>
        <dbReference type="EMBL" id="UOQ42595.1"/>
    </source>
</evidence>
<name>A0ABY4EDR7_9BACI</name>
<feature type="domain" description="Thioesterase" evidence="1">
    <location>
        <begin position="1"/>
        <end position="180"/>
    </location>
</feature>
<protein>
    <submittedName>
        <fullName evidence="2">Thioesterase domain-containing protein</fullName>
    </submittedName>
</protein>
<dbReference type="InterPro" id="IPR001031">
    <property type="entry name" value="Thioesterase"/>
</dbReference>